<dbReference type="InterPro" id="IPR011867">
    <property type="entry name" value="ModB_ABC"/>
</dbReference>
<dbReference type="GO" id="GO:0015098">
    <property type="term" value="F:molybdate ion transmembrane transporter activity"/>
    <property type="evidence" value="ECO:0007669"/>
    <property type="project" value="UniProtKB-UniRule"/>
</dbReference>
<dbReference type="PATRIC" id="fig|281456.6.peg.1572"/>
<keyword evidence="7 9" id="KW-1133">Transmembrane helix</keyword>
<evidence type="ECO:0000313" key="13">
    <source>
        <dbReference type="EMBL" id="KNZ69860.1"/>
    </source>
</evidence>
<comment type="subcellular location">
    <subcellularLocation>
        <location evidence="1 9">Cell membrane</location>
        <topology evidence="1 9">Multi-pass membrane protein</topology>
    </subcellularLocation>
</comment>
<evidence type="ECO:0000256" key="2">
    <source>
        <dbReference type="ARBA" id="ARBA00007069"/>
    </source>
</evidence>
<reference evidence="14" key="1">
    <citation type="submission" date="2015-07" db="EMBL/GenBank/DDBJ databases">
        <title>Complete Genome of Thermincola ferriacetica strain Z-0001T.</title>
        <authorList>
            <person name="Lusk B."/>
            <person name="Badalamenti J.P."/>
            <person name="Parameswaran P."/>
            <person name="Bond D.R."/>
            <person name="Torres C.I."/>
        </authorList>
    </citation>
    <scope>NUCLEOTIDE SEQUENCE [LARGE SCALE GENOMIC DNA]</scope>
    <source>
        <strain evidence="14">Z-0001</strain>
    </source>
</reference>
<keyword evidence="14" id="KW-1185">Reference proteome</keyword>
<sequence>MAVPVEPVILSVKVALISTIITTALGTGTAWVMSRKEFPGKNLVETIIGLPLVLPPTVIGFGLLLLFGKHGPLGFILEEVFNVRVVFTWWAAVIAAAVVSFPLMYRSAKAGFGSVDRRLESAARNLGASEWKVFYTISLPLALPGVLAGVLMAFARSLGEFGATVMLAGNIPGQTQTIPLAIYFSVESGDIDTAGRLVAIITAASFIITFAVNKWQGKTGQGFQGRQDKKGPERGEMGVRSKYTKGFT</sequence>
<gene>
    <name evidence="13" type="ORF">Tfer_1470</name>
</gene>
<evidence type="ECO:0000256" key="4">
    <source>
        <dbReference type="ARBA" id="ARBA00022475"/>
    </source>
</evidence>
<evidence type="ECO:0000256" key="1">
    <source>
        <dbReference type="ARBA" id="ARBA00004651"/>
    </source>
</evidence>
<dbReference type="InterPro" id="IPR035906">
    <property type="entry name" value="MetI-like_sf"/>
</dbReference>
<dbReference type="Gene3D" id="1.10.3720.10">
    <property type="entry name" value="MetI-like"/>
    <property type="match status" value="1"/>
</dbReference>
<feature type="domain" description="ABC transmembrane type-1" evidence="12">
    <location>
        <begin position="8"/>
        <end position="212"/>
    </location>
</feature>
<evidence type="ECO:0000256" key="5">
    <source>
        <dbReference type="ARBA" id="ARBA00022505"/>
    </source>
</evidence>
<comment type="function">
    <text evidence="10">Part of the binding-protein-dependent transport system for molybdenum; probably responsible for the translocation of the substrate across the membrane.</text>
</comment>
<dbReference type="PROSITE" id="PS50928">
    <property type="entry name" value="ABC_TM1"/>
    <property type="match status" value="1"/>
</dbReference>
<dbReference type="NCBIfam" id="TIGR02141">
    <property type="entry name" value="modB_ABC"/>
    <property type="match status" value="1"/>
</dbReference>
<feature type="transmembrane region" description="Helical" evidence="9">
    <location>
        <begin position="12"/>
        <end position="34"/>
    </location>
</feature>
<evidence type="ECO:0000313" key="14">
    <source>
        <dbReference type="Proteomes" id="UP000037175"/>
    </source>
</evidence>
<feature type="transmembrane region" description="Helical" evidence="9">
    <location>
        <begin position="46"/>
        <end position="67"/>
    </location>
</feature>
<dbReference type="PANTHER" id="PTHR30183:SF3">
    <property type="entry name" value="MOLYBDENUM TRANSPORT SYSTEM PERMEASE PROTEIN MODB"/>
    <property type="match status" value="1"/>
</dbReference>
<evidence type="ECO:0000256" key="9">
    <source>
        <dbReference type="RuleBase" id="RU363032"/>
    </source>
</evidence>
<feature type="transmembrane region" description="Helical" evidence="9">
    <location>
        <begin position="87"/>
        <end position="105"/>
    </location>
</feature>
<dbReference type="AlphaFoldDB" id="A0A0L6W2U3"/>
<dbReference type="RefSeq" id="WP_052217607.1">
    <property type="nucleotide sequence ID" value="NZ_LGTE01000008.1"/>
</dbReference>
<organism evidence="13 14">
    <name type="scientific">Thermincola ferriacetica</name>
    <dbReference type="NCBI Taxonomy" id="281456"/>
    <lineage>
        <taxon>Bacteria</taxon>
        <taxon>Bacillati</taxon>
        <taxon>Bacillota</taxon>
        <taxon>Clostridia</taxon>
        <taxon>Eubacteriales</taxon>
        <taxon>Thermincolaceae</taxon>
        <taxon>Thermincola</taxon>
    </lineage>
</organism>
<keyword evidence="5 10" id="KW-0500">Molybdenum</keyword>
<dbReference type="Pfam" id="PF00528">
    <property type="entry name" value="BPD_transp_1"/>
    <property type="match status" value="1"/>
</dbReference>
<name>A0A0L6W2U3_9FIRM</name>
<evidence type="ECO:0000256" key="6">
    <source>
        <dbReference type="ARBA" id="ARBA00022692"/>
    </source>
</evidence>
<accession>A0A0L6W2U3</accession>
<evidence type="ECO:0000256" key="3">
    <source>
        <dbReference type="ARBA" id="ARBA00022448"/>
    </source>
</evidence>
<evidence type="ECO:0000256" key="10">
    <source>
        <dbReference type="RuleBase" id="RU365097"/>
    </source>
</evidence>
<keyword evidence="3 9" id="KW-0813">Transport</keyword>
<dbReference type="Proteomes" id="UP000037175">
    <property type="component" value="Unassembled WGS sequence"/>
</dbReference>
<dbReference type="CDD" id="cd06261">
    <property type="entry name" value="TM_PBP2"/>
    <property type="match status" value="1"/>
</dbReference>
<keyword evidence="6 9" id="KW-0812">Transmembrane</keyword>
<feature type="region of interest" description="Disordered" evidence="11">
    <location>
        <begin position="219"/>
        <end position="248"/>
    </location>
</feature>
<evidence type="ECO:0000256" key="11">
    <source>
        <dbReference type="SAM" id="MobiDB-lite"/>
    </source>
</evidence>
<keyword evidence="4 10" id="KW-1003">Cell membrane</keyword>
<evidence type="ECO:0000259" key="12">
    <source>
        <dbReference type="PROSITE" id="PS50928"/>
    </source>
</evidence>
<dbReference type="EMBL" id="LGTE01000008">
    <property type="protein sequence ID" value="KNZ69860.1"/>
    <property type="molecule type" value="Genomic_DNA"/>
</dbReference>
<protein>
    <recommendedName>
        <fullName evidence="10">Molybdenum transport system permease</fullName>
    </recommendedName>
</protein>
<proteinExistence type="inferred from homology"/>
<evidence type="ECO:0000256" key="8">
    <source>
        <dbReference type="ARBA" id="ARBA00023136"/>
    </source>
</evidence>
<feature type="transmembrane region" description="Helical" evidence="9">
    <location>
        <begin position="193"/>
        <end position="212"/>
    </location>
</feature>
<dbReference type="InterPro" id="IPR000515">
    <property type="entry name" value="MetI-like"/>
</dbReference>
<dbReference type="SUPFAM" id="SSF161098">
    <property type="entry name" value="MetI-like"/>
    <property type="match status" value="1"/>
</dbReference>
<comment type="caution">
    <text evidence="13">The sequence shown here is derived from an EMBL/GenBank/DDBJ whole genome shotgun (WGS) entry which is preliminary data.</text>
</comment>
<comment type="similarity">
    <text evidence="2 10">Belongs to the binding-protein-dependent transport system permease family. CysTW subfamily.</text>
</comment>
<dbReference type="InterPro" id="IPR049783">
    <property type="entry name" value="ABC_perm_TupB-like"/>
</dbReference>
<evidence type="ECO:0000256" key="7">
    <source>
        <dbReference type="ARBA" id="ARBA00022989"/>
    </source>
</evidence>
<dbReference type="PANTHER" id="PTHR30183">
    <property type="entry name" value="MOLYBDENUM TRANSPORT SYSTEM PERMEASE PROTEIN MODB"/>
    <property type="match status" value="1"/>
</dbReference>
<dbReference type="NCBIfam" id="NF038017">
    <property type="entry name" value="ABC_perm1"/>
    <property type="match status" value="1"/>
</dbReference>
<dbReference type="GO" id="GO:0005886">
    <property type="term" value="C:plasma membrane"/>
    <property type="evidence" value="ECO:0007669"/>
    <property type="project" value="UniProtKB-SubCell"/>
</dbReference>
<keyword evidence="8 9" id="KW-0472">Membrane</keyword>
<feature type="transmembrane region" description="Helical" evidence="9">
    <location>
        <begin position="133"/>
        <end position="155"/>
    </location>
</feature>
<feature type="compositionally biased region" description="Basic and acidic residues" evidence="11">
    <location>
        <begin position="226"/>
        <end position="239"/>
    </location>
</feature>